<feature type="domain" description="Glycosyl hydrolase family 13 catalytic" evidence="2">
    <location>
        <begin position="11"/>
        <end position="397"/>
    </location>
</feature>
<comment type="caution">
    <text evidence="3">The sequence shown here is derived from an EMBL/GenBank/DDBJ whole genome shotgun (WGS) entry which is preliminary data.</text>
</comment>
<evidence type="ECO:0000313" key="4">
    <source>
        <dbReference type="Proteomes" id="UP001209076"/>
    </source>
</evidence>
<organism evidence="3 4">
    <name type="scientific">Paracholeplasma vituli</name>
    <dbReference type="NCBI Taxonomy" id="69473"/>
    <lineage>
        <taxon>Bacteria</taxon>
        <taxon>Bacillati</taxon>
        <taxon>Mycoplasmatota</taxon>
        <taxon>Mollicutes</taxon>
        <taxon>Acholeplasmatales</taxon>
        <taxon>Acholeplasmataceae</taxon>
        <taxon>Paracholeplasma</taxon>
    </lineage>
</organism>
<dbReference type="Gene3D" id="3.90.400.10">
    <property type="entry name" value="Oligo-1,6-glucosidase, Domain 2"/>
    <property type="match status" value="1"/>
</dbReference>
<reference evidence="4" key="1">
    <citation type="submission" date="2023-07" db="EMBL/GenBank/DDBJ databases">
        <title>Novel Mycoplasma species identified in domestic and wild animals.</title>
        <authorList>
            <person name="Volokhov D.V."/>
            <person name="Furtak V.A."/>
            <person name="Zagorodnyaya T.A."/>
        </authorList>
    </citation>
    <scope>NUCLEOTIDE SEQUENCE [LARGE SCALE GENOMIC DNA]</scope>
    <source>
        <strain evidence="4">92-19</strain>
    </source>
</reference>
<dbReference type="InterPro" id="IPR017853">
    <property type="entry name" value="GH"/>
</dbReference>
<dbReference type="InterPro" id="IPR006047">
    <property type="entry name" value="GH13_cat_dom"/>
</dbReference>
<proteinExistence type="inferred from homology"/>
<accession>A0ABT2PWG7</accession>
<sequence length="531" mass="61519">MAKDLNQVVYQIYPLSFKDSNGDGIGDLNGIITELDYLKDLGVDVIWLSPVYQSPMDDNGYDISDYYEVNPMFGSKTDLMNLLNKAHEKGLKVIMDLVLNHTSDEHVWFKEALKGPNNPYYDYYIWSDTPSDITSVFSGSAWQYVEHLKQYYFHLFSVKQPDLNWQNKTLRTEIYRMINYWLDLGFDGFRLDVIDLIGKDVYSKRLADGPYLDAYLEELYETCFKGREVFTVGEMPGISLKRANEITSTHPALDMVFQFDHIALDEQPGQGKWMLKTLDLHALKQTLNNTQQIFKDKGWPSLFLSNHDQPRAVSRYGNPSEKYRNDSAKMLFTLLFGMKGTPYIYQGEEFGMTGIKMAIEDYKDIETKNIYQELKQKGFKEADIMNSIYAKSRDNSRTPMQWNETVNAGFSTGSPWLKVNPNYVLINRDTDQKDPNGIITYVKDLLKLRKSNPLFNTGAFNLLFEDHPNLFIYERASETERIVVVCNWTDVTIENPLSIEKMSVLLSNSTDHITLKPYYTGIYYEKRTIHA</sequence>
<keyword evidence="4" id="KW-1185">Reference proteome</keyword>
<name>A0ABT2PWG7_9MOLU</name>
<dbReference type="Gene3D" id="3.20.20.80">
    <property type="entry name" value="Glycosidases"/>
    <property type="match status" value="1"/>
</dbReference>
<gene>
    <name evidence="3" type="ORF">N7603_05895</name>
</gene>
<dbReference type="Pfam" id="PF00128">
    <property type="entry name" value="Alpha-amylase"/>
    <property type="match status" value="1"/>
</dbReference>
<evidence type="ECO:0000259" key="2">
    <source>
        <dbReference type="SMART" id="SM00642"/>
    </source>
</evidence>
<dbReference type="SMART" id="SM00642">
    <property type="entry name" value="Aamy"/>
    <property type="match status" value="1"/>
</dbReference>
<dbReference type="PANTHER" id="PTHR10357:SF179">
    <property type="entry name" value="NEUTRAL AND BASIC AMINO ACID TRANSPORT PROTEIN RBAT"/>
    <property type="match status" value="1"/>
</dbReference>
<dbReference type="InterPro" id="IPR013780">
    <property type="entry name" value="Glyco_hydro_b"/>
</dbReference>
<dbReference type="InterPro" id="IPR045857">
    <property type="entry name" value="O16G_dom_2"/>
</dbReference>
<dbReference type="Proteomes" id="UP001209076">
    <property type="component" value="Unassembled WGS sequence"/>
</dbReference>
<dbReference type="PANTHER" id="PTHR10357">
    <property type="entry name" value="ALPHA-AMYLASE FAMILY MEMBER"/>
    <property type="match status" value="1"/>
</dbReference>
<dbReference type="SUPFAM" id="SSF51445">
    <property type="entry name" value="(Trans)glycosidases"/>
    <property type="match status" value="1"/>
</dbReference>
<comment type="similarity">
    <text evidence="1">Belongs to the glycosyl hydrolase 13 family.</text>
</comment>
<protein>
    <submittedName>
        <fullName evidence="3">Alpha-glucosidase</fullName>
    </submittedName>
</protein>
<dbReference type="SUPFAM" id="SSF51011">
    <property type="entry name" value="Glycosyl hydrolase domain"/>
    <property type="match status" value="1"/>
</dbReference>
<evidence type="ECO:0000313" key="3">
    <source>
        <dbReference type="EMBL" id="MCU0105185.1"/>
    </source>
</evidence>
<dbReference type="Gene3D" id="2.60.40.1180">
    <property type="entry name" value="Golgi alpha-mannosidase II"/>
    <property type="match status" value="1"/>
</dbReference>
<evidence type="ECO:0000256" key="1">
    <source>
        <dbReference type="ARBA" id="ARBA00008061"/>
    </source>
</evidence>
<dbReference type="CDD" id="cd11333">
    <property type="entry name" value="AmyAc_SI_OligoGlu_DGase"/>
    <property type="match status" value="1"/>
</dbReference>
<dbReference type="EMBL" id="JAOEGN010000010">
    <property type="protein sequence ID" value="MCU0105185.1"/>
    <property type="molecule type" value="Genomic_DNA"/>
</dbReference>
<dbReference type="RefSeq" id="WP_262096457.1">
    <property type="nucleotide sequence ID" value="NZ_JAOEGN010000010.1"/>
</dbReference>